<dbReference type="InterPro" id="IPR039915">
    <property type="entry name" value="TACC"/>
</dbReference>
<feature type="coiled-coil region" evidence="7">
    <location>
        <begin position="738"/>
        <end position="831"/>
    </location>
</feature>
<evidence type="ECO:0000256" key="3">
    <source>
        <dbReference type="ARBA" id="ARBA00022490"/>
    </source>
</evidence>
<feature type="domain" description="Transforming acidic coiled-coil-containing protein C-terminal" evidence="9">
    <location>
        <begin position="359"/>
        <end position="554"/>
    </location>
</feature>
<evidence type="ECO:0000256" key="4">
    <source>
        <dbReference type="ARBA" id="ARBA00022553"/>
    </source>
</evidence>
<accession>A0A0L7L3B5</accession>
<feature type="coiled-coil region" evidence="7">
    <location>
        <begin position="465"/>
        <end position="510"/>
    </location>
</feature>
<evidence type="ECO:0000256" key="5">
    <source>
        <dbReference type="ARBA" id="ARBA00023054"/>
    </source>
</evidence>
<dbReference type="InterPro" id="IPR007707">
    <property type="entry name" value="TACC_C"/>
</dbReference>
<dbReference type="GO" id="GO:0005856">
    <property type="term" value="C:cytoskeleton"/>
    <property type="evidence" value="ECO:0007669"/>
    <property type="project" value="UniProtKB-SubCell"/>
</dbReference>
<dbReference type="GO" id="GO:0007052">
    <property type="term" value="P:mitotic spindle organization"/>
    <property type="evidence" value="ECO:0007669"/>
    <property type="project" value="InterPro"/>
</dbReference>
<keyword evidence="6" id="KW-0206">Cytoskeleton</keyword>
<keyword evidence="3" id="KW-0963">Cytoplasm</keyword>
<evidence type="ECO:0000256" key="1">
    <source>
        <dbReference type="ARBA" id="ARBA00004245"/>
    </source>
</evidence>
<comment type="caution">
    <text evidence="10">The sequence shown here is derived from an EMBL/GenBank/DDBJ whole genome shotgun (WGS) entry which is preliminary data.</text>
</comment>
<dbReference type="PANTHER" id="PTHR13924">
    <property type="entry name" value="TRANSFORMING ACIDIC COILED-COIL CONTAINING PROTEIN 1/2"/>
    <property type="match status" value="1"/>
</dbReference>
<dbReference type="Proteomes" id="UP000037510">
    <property type="component" value="Unassembled WGS sequence"/>
</dbReference>
<dbReference type="GO" id="GO:0007097">
    <property type="term" value="P:nuclear migration"/>
    <property type="evidence" value="ECO:0007669"/>
    <property type="project" value="TreeGrafter"/>
</dbReference>
<proteinExistence type="inferred from homology"/>
<feature type="compositionally biased region" description="Polar residues" evidence="8">
    <location>
        <begin position="666"/>
        <end position="695"/>
    </location>
</feature>
<dbReference type="Gene3D" id="1.20.5.1700">
    <property type="match status" value="2"/>
</dbReference>
<comment type="subcellular location">
    <subcellularLocation>
        <location evidence="1">Cytoplasm</location>
        <location evidence="1">Cytoskeleton</location>
    </subcellularLocation>
</comment>
<evidence type="ECO:0000313" key="10">
    <source>
        <dbReference type="EMBL" id="KOB69993.1"/>
    </source>
</evidence>
<organism evidence="10 11">
    <name type="scientific">Operophtera brumata</name>
    <name type="common">Winter moth</name>
    <name type="synonym">Phalaena brumata</name>
    <dbReference type="NCBI Taxonomy" id="104452"/>
    <lineage>
        <taxon>Eukaryota</taxon>
        <taxon>Metazoa</taxon>
        <taxon>Ecdysozoa</taxon>
        <taxon>Arthropoda</taxon>
        <taxon>Hexapoda</taxon>
        <taxon>Insecta</taxon>
        <taxon>Pterygota</taxon>
        <taxon>Neoptera</taxon>
        <taxon>Endopterygota</taxon>
        <taxon>Lepidoptera</taxon>
        <taxon>Glossata</taxon>
        <taxon>Ditrysia</taxon>
        <taxon>Geometroidea</taxon>
        <taxon>Geometridae</taxon>
        <taxon>Larentiinae</taxon>
        <taxon>Operophtera</taxon>
    </lineage>
</organism>
<dbReference type="GO" id="GO:0005737">
    <property type="term" value="C:cytoplasm"/>
    <property type="evidence" value="ECO:0007669"/>
    <property type="project" value="TreeGrafter"/>
</dbReference>
<dbReference type="PANTHER" id="PTHR13924:SF10">
    <property type="entry name" value="TRANSFORMING ACIDIC COILED-COIL PROTEIN, ISOFORM K"/>
    <property type="match status" value="1"/>
</dbReference>
<dbReference type="AlphaFoldDB" id="A0A0L7L3B5"/>
<dbReference type="STRING" id="104452.A0A0L7L3B5"/>
<keyword evidence="5 7" id="KW-0175">Coiled coil</keyword>
<feature type="coiled-coil region" evidence="7">
    <location>
        <begin position="878"/>
        <end position="923"/>
    </location>
</feature>
<keyword evidence="4" id="KW-0597">Phosphoprotein</keyword>
<name>A0A0L7L3B5_OPEBR</name>
<evidence type="ECO:0000256" key="6">
    <source>
        <dbReference type="ARBA" id="ARBA00023212"/>
    </source>
</evidence>
<feature type="region of interest" description="Disordered" evidence="8">
    <location>
        <begin position="666"/>
        <end position="700"/>
    </location>
</feature>
<comment type="similarity">
    <text evidence="2">Belongs to the TACC family.</text>
</comment>
<gene>
    <name evidence="10" type="ORF">OBRU01_16385</name>
</gene>
<evidence type="ECO:0000256" key="8">
    <source>
        <dbReference type="SAM" id="MobiDB-lite"/>
    </source>
</evidence>
<reference evidence="10 11" key="1">
    <citation type="journal article" date="2015" name="Genome Biol. Evol.">
        <title>The genome of winter moth (Operophtera brumata) provides a genomic perspective on sexual dimorphism and phenology.</title>
        <authorList>
            <person name="Derks M.F."/>
            <person name="Smit S."/>
            <person name="Salis L."/>
            <person name="Schijlen E."/>
            <person name="Bossers A."/>
            <person name="Mateman C."/>
            <person name="Pijl A.S."/>
            <person name="de Ridder D."/>
            <person name="Groenen M.A."/>
            <person name="Visser M.E."/>
            <person name="Megens H.J."/>
        </authorList>
    </citation>
    <scope>NUCLEOTIDE SEQUENCE [LARGE SCALE GENOMIC DNA]</scope>
    <source>
        <strain evidence="10">WM2013NL</strain>
        <tissue evidence="10">Head and thorax</tissue>
    </source>
</reference>
<evidence type="ECO:0000256" key="2">
    <source>
        <dbReference type="ARBA" id="ARBA00009423"/>
    </source>
</evidence>
<evidence type="ECO:0000259" key="9">
    <source>
        <dbReference type="Pfam" id="PF05010"/>
    </source>
</evidence>
<keyword evidence="11" id="KW-1185">Reference proteome</keyword>
<dbReference type="EMBL" id="JTDY01003190">
    <property type="protein sequence ID" value="KOB69993.1"/>
    <property type="molecule type" value="Genomic_DNA"/>
</dbReference>
<feature type="domain" description="Transforming acidic coiled-coil-containing protein C-terminal" evidence="9">
    <location>
        <begin position="772"/>
        <end position="967"/>
    </location>
</feature>
<protein>
    <submittedName>
        <fullName evidence="10">Transforming acidic coiled-coil-containing protein 1</fullName>
    </submittedName>
</protein>
<evidence type="ECO:0000256" key="7">
    <source>
        <dbReference type="SAM" id="Coils"/>
    </source>
</evidence>
<feature type="coiled-coil region" evidence="7">
    <location>
        <begin position="317"/>
        <end position="387"/>
    </location>
</feature>
<evidence type="ECO:0000313" key="11">
    <source>
        <dbReference type="Proteomes" id="UP000037510"/>
    </source>
</evidence>
<dbReference type="Pfam" id="PF05010">
    <property type="entry name" value="TACC_C"/>
    <property type="match status" value="2"/>
</dbReference>
<sequence>MALYRSFSFFNFIKNQGQSLMLSKAVNRNVNIVNITPLITSRRSLFWEKARKGGYDTTENVSNFEHMKKGFKELKQEVKLFTEEVKELWESDPILIARPVGDLMALSPKLSNDMTEQSDVTSEDFLTGAEFDSICDVTMQEVQPYDDMFIDATSLDYLVKCADSNRNHNLIDRGKESLFVKFDPLYARKFGNASSSHTEFVADSTEADGGYETGSTVSVSTDVATPKHTMSTGSMHSVGIKDKPMQAVPPVVNSEAAKTSSNVTRATPALVRSVSAILTPTQVTTDKLINFAGSSPPTAAPRSPRYHNYSSQEGDRLHTLRHILKKQDQEVLQLRQENRELKSLLQDGEHNYHRTIEHLEAKVKKLKEEKEHLLERENKLLQQINDKMISNKQMSIVMEEYEKTISSLIGEQQREKVGSMETVERLTIEKEQALNHLTSMEGSFNDLLSKYERAKSVILETREREKIYEQKLAEYEAGMQKYESLYNELKQATENKLSNANETLDVIKKNHNVEITKLNAIIKKHEITIASLHESVVQKTRDNEELTRICDQLINEGYSHCRLEMGNAGRAHFHGYLDTRVPKDGRIKKAGYCALRSQRLRIPFSKFVLGSKGRIQDKQNRMRFDKGWSSIQHTKKSSPMKCTKLTNTLWVFSTEQNLFNSMQQLSVQPGNSAPTEKPTQVVTPAVNRSQPSTAKVTPVKQPVSPAIATIDRLLSLGANIPPPPPVITRSSDMDPHTVEQLLAVKELLTAQEEEAQNLRDLNHDLRERLEECETKIKKLTDQNEEYGEKEKTLSQRVAEKVKNNKQMSVVMEEYERTISSLIGEREAESKRWVEESSTLVRERDEAAAHLASMEHAFNDVHTKYERCKVIIQGYKCHEETLKKTVEENTDAIQKLEARYETLRQHAMQQLNKANTELDSVKKVHQSEMLKLNAMLKKSEVHSSSLQESLAQKIKDNEELTAICDELINKVG</sequence>
<dbReference type="FunFam" id="1.20.5.1700:FF:000001">
    <property type="entry name" value="Transforming acidic coiled-coil-containing protein 1 isoform 2"/>
    <property type="match status" value="1"/>
</dbReference>